<keyword evidence="7 8" id="KW-0472">Membrane</keyword>
<name>A0AAD9JDZ4_9ANNE</name>
<dbReference type="InterPro" id="IPR002048">
    <property type="entry name" value="EF_hand_dom"/>
</dbReference>
<sequence length="540" mass="60631">MADRGERNESLSIVSKIWPVVRRATCEPAKSVNFIKRADTEKLREIFDKYATKAIGSEKFMSPSDFVRSYLGLLADDNYNPETLRRIANCADTTKDGLISFVEFKAFEALLCNPDAIYALAFQMFDTNSSGFVTYDFITLHFGKDRKRQISYAEFTQLLHVAGEGKGTKRVSYQFFTAFISLLNNMELVKRIFTSAGKAQPNSELTKEELLHEAEKFTQITPMEIDILFQLVDQVHQTGYNFKVIWFPSWSTLTDEHQNNSEIDFSAHDIGRKLYKKPTRNQRAGSYVGEVMYRNSFDCFKKVLRHEGFLGLYRGLAPQLVGVAPEKAIKLTAGGSQVMFTNPLEIVKIRLQVAGEVVSGKRIRAGTVIKDLGFFGLYKGARACFARDIPFSAIYFPLYAHLKKLFSDDSGYNNPTTLLVAATLSGAPAASLTTPFDVIKTRLQVVAREGQTTYNARVVRSSPQFGVTLLTYELLQRTFYIDFGGRRPAGSKSVHQPEVLLPTNPDHIGGYRLALATFTGMEAKFGLCLPKYRTVDKTSS</sequence>
<dbReference type="Proteomes" id="UP001208570">
    <property type="component" value="Unassembled WGS sequence"/>
</dbReference>
<comment type="subcellular location">
    <subcellularLocation>
        <location evidence="1">Mitochondrion inner membrane</location>
        <topology evidence="1">Multi-pass membrane protein</topology>
    </subcellularLocation>
</comment>
<feature type="domain" description="EF-hand" evidence="10">
    <location>
        <begin position="121"/>
        <end position="135"/>
    </location>
</feature>
<accession>A0AAD9JDZ4</accession>
<dbReference type="InterPro" id="IPR018108">
    <property type="entry name" value="MCP_transmembrane"/>
</dbReference>
<comment type="caution">
    <text evidence="11">The sequence shown here is derived from an EMBL/GenBank/DDBJ whole genome shotgun (WGS) entry which is preliminary data.</text>
</comment>
<proteinExistence type="inferred from homology"/>
<dbReference type="InterPro" id="IPR011992">
    <property type="entry name" value="EF-hand-dom_pair"/>
</dbReference>
<dbReference type="Pfam" id="PF13202">
    <property type="entry name" value="EF-hand_5"/>
    <property type="match status" value="1"/>
</dbReference>
<dbReference type="Gene3D" id="1.10.238.10">
    <property type="entry name" value="EF-hand"/>
    <property type="match status" value="1"/>
</dbReference>
<dbReference type="GO" id="GO:0015183">
    <property type="term" value="F:L-aspartate transmembrane transporter activity"/>
    <property type="evidence" value="ECO:0007669"/>
    <property type="project" value="TreeGrafter"/>
</dbReference>
<dbReference type="GO" id="GO:0005509">
    <property type="term" value="F:calcium ion binding"/>
    <property type="evidence" value="ECO:0007669"/>
    <property type="project" value="InterPro"/>
</dbReference>
<dbReference type="PANTHER" id="PTHR45678">
    <property type="entry name" value="MITOCHONDRIAL 2-OXODICARBOXYLATE CARRIER 1-RELATED"/>
    <property type="match status" value="1"/>
</dbReference>
<dbReference type="EMBL" id="JAODUP010000399">
    <property type="protein sequence ID" value="KAK2150605.1"/>
    <property type="molecule type" value="Genomic_DNA"/>
</dbReference>
<evidence type="ECO:0000313" key="11">
    <source>
        <dbReference type="EMBL" id="KAK2150605.1"/>
    </source>
</evidence>
<dbReference type="SUPFAM" id="SSF103506">
    <property type="entry name" value="Mitochondrial carrier"/>
    <property type="match status" value="1"/>
</dbReference>
<dbReference type="InterPro" id="IPR023395">
    <property type="entry name" value="MCP_dom_sf"/>
</dbReference>
<keyword evidence="4" id="KW-0999">Mitochondrion inner membrane</keyword>
<protein>
    <recommendedName>
        <fullName evidence="10">EF-hand domain-containing protein</fullName>
    </recommendedName>
</protein>
<evidence type="ECO:0000256" key="7">
    <source>
        <dbReference type="ARBA" id="ARBA00023136"/>
    </source>
</evidence>
<dbReference type="GO" id="GO:0043490">
    <property type="term" value="P:malate-aspartate shuttle"/>
    <property type="evidence" value="ECO:0007669"/>
    <property type="project" value="TreeGrafter"/>
</dbReference>
<evidence type="ECO:0000313" key="12">
    <source>
        <dbReference type="Proteomes" id="UP001208570"/>
    </source>
</evidence>
<evidence type="ECO:0000259" key="10">
    <source>
        <dbReference type="Pfam" id="PF13202"/>
    </source>
</evidence>
<dbReference type="SUPFAM" id="SSF47473">
    <property type="entry name" value="EF-hand"/>
    <property type="match status" value="1"/>
</dbReference>
<keyword evidence="3 8" id="KW-0812">Transmembrane</keyword>
<keyword evidence="12" id="KW-1185">Reference proteome</keyword>
<keyword evidence="6" id="KW-0496">Mitochondrion</keyword>
<evidence type="ECO:0000256" key="8">
    <source>
        <dbReference type="PROSITE-ProRule" id="PRU00282"/>
    </source>
</evidence>
<dbReference type="Gene3D" id="1.50.40.10">
    <property type="entry name" value="Mitochondrial carrier domain"/>
    <property type="match status" value="1"/>
</dbReference>
<organism evidence="11 12">
    <name type="scientific">Paralvinella palmiformis</name>
    <dbReference type="NCBI Taxonomy" id="53620"/>
    <lineage>
        <taxon>Eukaryota</taxon>
        <taxon>Metazoa</taxon>
        <taxon>Spiralia</taxon>
        <taxon>Lophotrochozoa</taxon>
        <taxon>Annelida</taxon>
        <taxon>Polychaeta</taxon>
        <taxon>Sedentaria</taxon>
        <taxon>Canalipalpata</taxon>
        <taxon>Terebellida</taxon>
        <taxon>Terebelliformia</taxon>
        <taxon>Alvinellidae</taxon>
        <taxon>Paralvinella</taxon>
    </lineage>
</organism>
<dbReference type="PANTHER" id="PTHR45678:SF9">
    <property type="entry name" value="CALCIUM-BINDING MITOCHONDRIAL CARRIER PROTEIN ARALAR1"/>
    <property type="match status" value="1"/>
</dbReference>
<dbReference type="FunFam" id="1.10.238.10:FF:000416">
    <property type="entry name" value="Aralar1, isoform F"/>
    <property type="match status" value="1"/>
</dbReference>
<keyword evidence="5" id="KW-1133">Transmembrane helix</keyword>
<dbReference type="GO" id="GO:0005743">
    <property type="term" value="C:mitochondrial inner membrane"/>
    <property type="evidence" value="ECO:0007669"/>
    <property type="project" value="UniProtKB-SubCell"/>
</dbReference>
<reference evidence="11" key="1">
    <citation type="journal article" date="2023" name="Mol. Biol. Evol.">
        <title>Third-Generation Sequencing Reveals the Adaptive Role of the Epigenome in Three Deep-Sea Polychaetes.</title>
        <authorList>
            <person name="Perez M."/>
            <person name="Aroh O."/>
            <person name="Sun Y."/>
            <person name="Lan Y."/>
            <person name="Juniper S.K."/>
            <person name="Young C.R."/>
            <person name="Angers B."/>
            <person name="Qian P.Y."/>
        </authorList>
    </citation>
    <scope>NUCLEOTIDE SEQUENCE</scope>
    <source>
        <strain evidence="11">P08H-3</strain>
    </source>
</reference>
<gene>
    <name evidence="11" type="ORF">LSH36_399g06029</name>
</gene>
<evidence type="ECO:0000256" key="3">
    <source>
        <dbReference type="ARBA" id="ARBA00022692"/>
    </source>
</evidence>
<feature type="repeat" description="Solcar" evidence="8">
    <location>
        <begin position="321"/>
        <end position="405"/>
    </location>
</feature>
<dbReference type="Pfam" id="PF00153">
    <property type="entry name" value="Mito_carr"/>
    <property type="match status" value="2"/>
</dbReference>
<evidence type="ECO:0000256" key="9">
    <source>
        <dbReference type="RuleBase" id="RU000488"/>
    </source>
</evidence>
<evidence type="ECO:0000256" key="2">
    <source>
        <dbReference type="ARBA" id="ARBA00006375"/>
    </source>
</evidence>
<dbReference type="PROSITE" id="PS50920">
    <property type="entry name" value="SOLCAR"/>
    <property type="match status" value="1"/>
</dbReference>
<evidence type="ECO:0000256" key="1">
    <source>
        <dbReference type="ARBA" id="ARBA00004448"/>
    </source>
</evidence>
<evidence type="ECO:0000256" key="4">
    <source>
        <dbReference type="ARBA" id="ARBA00022792"/>
    </source>
</evidence>
<keyword evidence="9" id="KW-0813">Transport</keyword>
<dbReference type="GO" id="GO:0005313">
    <property type="term" value="F:L-glutamate transmembrane transporter activity"/>
    <property type="evidence" value="ECO:0007669"/>
    <property type="project" value="TreeGrafter"/>
</dbReference>
<evidence type="ECO:0000256" key="5">
    <source>
        <dbReference type="ARBA" id="ARBA00022989"/>
    </source>
</evidence>
<comment type="similarity">
    <text evidence="2 9">Belongs to the mitochondrial carrier (TC 2.A.29) family.</text>
</comment>
<dbReference type="AlphaFoldDB" id="A0AAD9JDZ4"/>
<evidence type="ECO:0000256" key="6">
    <source>
        <dbReference type="ARBA" id="ARBA00023128"/>
    </source>
</evidence>
<dbReference type="InterPro" id="IPR051028">
    <property type="entry name" value="Mito_Solute_Carrier"/>
</dbReference>